<evidence type="ECO:0000256" key="5">
    <source>
        <dbReference type="SAM" id="Phobius"/>
    </source>
</evidence>
<feature type="transmembrane region" description="Helical" evidence="5">
    <location>
        <begin position="28"/>
        <end position="47"/>
    </location>
</feature>
<reference evidence="7 8" key="1">
    <citation type="submission" date="2023-03" db="EMBL/GenBank/DDBJ databases">
        <title>Whole genome sequencing of Methanotrichaceae archaeon M04Ac.</title>
        <authorList>
            <person name="Khomyakova M.A."/>
            <person name="Merkel A.Y."/>
            <person name="Slobodkin A.I."/>
        </authorList>
    </citation>
    <scope>NUCLEOTIDE SEQUENCE [LARGE SCALE GENOMIC DNA]</scope>
    <source>
        <strain evidence="7 8">M04Ac</strain>
    </source>
</reference>
<dbReference type="Proteomes" id="UP001215956">
    <property type="component" value="Unassembled WGS sequence"/>
</dbReference>
<proteinExistence type="predicted"/>
<dbReference type="PANTHER" id="PTHR43229">
    <property type="entry name" value="NODULATION PROTEIN J"/>
    <property type="match status" value="1"/>
</dbReference>
<sequence>MTSHRRPSRVRRELYRAWAITKKDARIYYLRPGTIMFGLMFPLFLFISFAVGRDLPPQALIPGLVAITIFFSASSVGAVAVPTERRMKTHERMITAPISPLSILLGEIAGGAVYGAVMTAIPLIIGMIWYGFTIDHTIGFLAAVVLISFGFSAMGIMFSAMPTENPGDVMMILNFVRLPLLFVSGIFIPIDEMGRYGVITLISPSPMQMIWYNIR</sequence>
<accession>A0ABT5XH24</accession>
<dbReference type="InterPro" id="IPR051784">
    <property type="entry name" value="Nod_factor_ABC_transporter"/>
</dbReference>
<dbReference type="PIRSF" id="PIRSF006648">
    <property type="entry name" value="DrrB"/>
    <property type="match status" value="1"/>
</dbReference>
<dbReference type="RefSeq" id="WP_316969665.1">
    <property type="nucleotide sequence ID" value="NZ_JARFPL010000037.1"/>
</dbReference>
<protein>
    <submittedName>
        <fullName evidence="7">ABC transporter permease</fullName>
    </submittedName>
</protein>
<feature type="domain" description="ABC-2 type transporter transmembrane" evidence="6">
    <location>
        <begin position="18"/>
        <end position="204"/>
    </location>
</feature>
<evidence type="ECO:0000256" key="1">
    <source>
        <dbReference type="ARBA" id="ARBA00004141"/>
    </source>
</evidence>
<keyword evidence="3 5" id="KW-1133">Transmembrane helix</keyword>
<feature type="transmembrane region" description="Helical" evidence="5">
    <location>
        <begin position="138"/>
        <end position="160"/>
    </location>
</feature>
<comment type="subcellular location">
    <subcellularLocation>
        <location evidence="1">Membrane</location>
        <topology evidence="1">Multi-pass membrane protein</topology>
    </subcellularLocation>
</comment>
<dbReference type="PANTHER" id="PTHR43229:SF2">
    <property type="entry name" value="NODULATION PROTEIN J"/>
    <property type="match status" value="1"/>
</dbReference>
<feature type="transmembrane region" description="Helical" evidence="5">
    <location>
        <begin position="172"/>
        <end position="190"/>
    </location>
</feature>
<keyword evidence="2 5" id="KW-0812">Transmembrane</keyword>
<dbReference type="InterPro" id="IPR000412">
    <property type="entry name" value="ABC_2_transport"/>
</dbReference>
<evidence type="ECO:0000256" key="2">
    <source>
        <dbReference type="ARBA" id="ARBA00022692"/>
    </source>
</evidence>
<evidence type="ECO:0000256" key="3">
    <source>
        <dbReference type="ARBA" id="ARBA00022989"/>
    </source>
</evidence>
<dbReference type="PRINTS" id="PR00164">
    <property type="entry name" value="ABC2TRNSPORT"/>
</dbReference>
<comment type="caution">
    <text evidence="7">The sequence shown here is derived from an EMBL/GenBank/DDBJ whole genome shotgun (WGS) entry which is preliminary data.</text>
</comment>
<dbReference type="InterPro" id="IPR013525">
    <property type="entry name" value="ABC2_TM"/>
</dbReference>
<evidence type="ECO:0000256" key="4">
    <source>
        <dbReference type="ARBA" id="ARBA00023136"/>
    </source>
</evidence>
<dbReference type="Pfam" id="PF01061">
    <property type="entry name" value="ABC2_membrane"/>
    <property type="match status" value="1"/>
</dbReference>
<keyword evidence="8" id="KW-1185">Reference proteome</keyword>
<feature type="transmembrane region" description="Helical" evidence="5">
    <location>
        <begin position="59"/>
        <end position="81"/>
    </location>
</feature>
<evidence type="ECO:0000313" key="7">
    <source>
        <dbReference type="EMBL" id="MDF0593965.1"/>
    </source>
</evidence>
<organism evidence="7 8">
    <name type="scientific">Candidatus Methanocrinis alkalitolerans</name>
    <dbReference type="NCBI Taxonomy" id="3033395"/>
    <lineage>
        <taxon>Archaea</taxon>
        <taxon>Methanobacteriati</taxon>
        <taxon>Methanobacteriota</taxon>
        <taxon>Stenosarchaea group</taxon>
        <taxon>Methanomicrobia</taxon>
        <taxon>Methanotrichales</taxon>
        <taxon>Methanotrichaceae</taxon>
        <taxon>Methanocrinis</taxon>
    </lineage>
</organism>
<evidence type="ECO:0000259" key="6">
    <source>
        <dbReference type="Pfam" id="PF01061"/>
    </source>
</evidence>
<name>A0ABT5XH24_9EURY</name>
<evidence type="ECO:0000313" key="8">
    <source>
        <dbReference type="Proteomes" id="UP001215956"/>
    </source>
</evidence>
<gene>
    <name evidence="7" type="ORF">P0O24_10270</name>
</gene>
<keyword evidence="4 5" id="KW-0472">Membrane</keyword>
<feature type="transmembrane region" description="Helical" evidence="5">
    <location>
        <begin position="101"/>
        <end position="132"/>
    </location>
</feature>
<dbReference type="EMBL" id="JARFPL010000037">
    <property type="protein sequence ID" value="MDF0593965.1"/>
    <property type="molecule type" value="Genomic_DNA"/>
</dbReference>